<protein>
    <submittedName>
        <fullName evidence="2">N-acetyltransferase</fullName>
    </submittedName>
</protein>
<feature type="domain" description="N-acetyltransferase" evidence="1">
    <location>
        <begin position="5"/>
        <end position="171"/>
    </location>
</feature>
<proteinExistence type="predicted"/>
<dbReference type="SUPFAM" id="SSF55729">
    <property type="entry name" value="Acyl-CoA N-acyltransferases (Nat)"/>
    <property type="match status" value="1"/>
</dbReference>
<evidence type="ECO:0000313" key="3">
    <source>
        <dbReference type="Proteomes" id="UP000252081"/>
    </source>
</evidence>
<dbReference type="InterPro" id="IPR000182">
    <property type="entry name" value="GNAT_dom"/>
</dbReference>
<gene>
    <name evidence="2" type="ORF">DRW42_03170</name>
</gene>
<comment type="caution">
    <text evidence="2">The sequence shown here is derived from an EMBL/GenBank/DDBJ whole genome shotgun (WGS) entry which is preliminary data.</text>
</comment>
<accession>A0A366LDB7</accession>
<dbReference type="RefSeq" id="WP_113947393.1">
    <property type="nucleotide sequence ID" value="NZ_QNQU01000002.1"/>
</dbReference>
<keyword evidence="3" id="KW-1185">Reference proteome</keyword>
<dbReference type="GO" id="GO:0016747">
    <property type="term" value="F:acyltransferase activity, transferring groups other than amino-acyl groups"/>
    <property type="evidence" value="ECO:0007669"/>
    <property type="project" value="InterPro"/>
</dbReference>
<dbReference type="EMBL" id="QNQU01000002">
    <property type="protein sequence ID" value="RBQ11479.1"/>
    <property type="molecule type" value="Genomic_DNA"/>
</dbReference>
<organism evidence="2 3">
    <name type="scientific">Pedobacter miscanthi</name>
    <dbReference type="NCBI Taxonomy" id="2259170"/>
    <lineage>
        <taxon>Bacteria</taxon>
        <taxon>Pseudomonadati</taxon>
        <taxon>Bacteroidota</taxon>
        <taxon>Sphingobacteriia</taxon>
        <taxon>Sphingobacteriales</taxon>
        <taxon>Sphingobacteriaceae</taxon>
        <taxon>Pedobacter</taxon>
    </lineage>
</organism>
<dbReference type="InterPro" id="IPR016181">
    <property type="entry name" value="Acyl_CoA_acyltransferase"/>
</dbReference>
<dbReference type="Gene3D" id="3.40.630.30">
    <property type="match status" value="1"/>
</dbReference>
<evidence type="ECO:0000313" key="2">
    <source>
        <dbReference type="EMBL" id="RBQ11479.1"/>
    </source>
</evidence>
<name>A0A366LDB7_9SPHI</name>
<dbReference type="Proteomes" id="UP000252081">
    <property type="component" value="Unassembled WGS sequence"/>
</dbReference>
<dbReference type="PROSITE" id="PS51186">
    <property type="entry name" value="GNAT"/>
    <property type="match status" value="1"/>
</dbReference>
<keyword evidence="2" id="KW-0808">Transferase</keyword>
<evidence type="ECO:0000259" key="1">
    <source>
        <dbReference type="PROSITE" id="PS51186"/>
    </source>
</evidence>
<sequence>MNVTTKFTIATEGGTKMLLKLTKDLAYEKFSSILDQRTIESYIEEQFNPKYLVSEMNSMSNQWLTVYVDDNIAGYAKITSKGKHPLLLENKRSLRIADFAILEKYPEEEVKKTLLEKCLSVCKRVEAVWVNEYLDNPVISFFESNGFQRQPGTSQHDELNLPATYLVYQHESHQ</sequence>
<dbReference type="OrthoDB" id="660843at2"/>
<reference evidence="2 3" key="1">
    <citation type="submission" date="2018-07" db="EMBL/GenBank/DDBJ databases">
        <title>A draft genome of a endophytic bacteria, a new species of Pedobacter.</title>
        <authorList>
            <person name="Zhang Z.D."/>
            <person name="Chen Z.J."/>
        </authorList>
    </citation>
    <scope>NUCLEOTIDE SEQUENCE [LARGE SCALE GENOMIC DNA]</scope>
    <source>
        <strain evidence="2 3">RS10</strain>
    </source>
</reference>
<dbReference type="AlphaFoldDB" id="A0A366LDB7"/>